<dbReference type="InterPro" id="IPR033644">
    <property type="entry name" value="Ferrochelatase_C"/>
</dbReference>
<comment type="subcellular location">
    <subcellularLocation>
        <location evidence="7">Cytoplasm</location>
    </subcellularLocation>
</comment>
<evidence type="ECO:0000256" key="5">
    <source>
        <dbReference type="ARBA" id="ARBA00023244"/>
    </source>
</evidence>
<evidence type="ECO:0000256" key="1">
    <source>
        <dbReference type="ARBA" id="ARBA00007718"/>
    </source>
</evidence>
<dbReference type="NCBIfam" id="TIGR00109">
    <property type="entry name" value="hemH"/>
    <property type="match status" value="1"/>
</dbReference>
<dbReference type="RefSeq" id="WP_096428175.1">
    <property type="nucleotide sequence ID" value="NZ_AP018042.1"/>
</dbReference>
<keyword evidence="10" id="KW-1185">Reference proteome</keyword>
<dbReference type="GO" id="GO:0004325">
    <property type="term" value="F:ferrochelatase activity"/>
    <property type="evidence" value="ECO:0007669"/>
    <property type="project" value="UniProtKB-UniRule"/>
</dbReference>
<comment type="catalytic activity">
    <reaction evidence="7">
        <text>heme b + 2 H(+) = protoporphyrin IX + Fe(2+)</text>
        <dbReference type="Rhea" id="RHEA:22584"/>
        <dbReference type="ChEBI" id="CHEBI:15378"/>
        <dbReference type="ChEBI" id="CHEBI:29033"/>
        <dbReference type="ChEBI" id="CHEBI:57306"/>
        <dbReference type="ChEBI" id="CHEBI:60344"/>
        <dbReference type="EC" id="4.98.1.1"/>
    </reaction>
</comment>
<dbReference type="GO" id="GO:0005737">
    <property type="term" value="C:cytoplasm"/>
    <property type="evidence" value="ECO:0007669"/>
    <property type="project" value="UniProtKB-SubCell"/>
</dbReference>
<reference evidence="10" key="2">
    <citation type="journal article" date="2020" name="Antonie Van Leeuwenhoek">
        <title>Labilibaculum antarcticum sp. nov., a novel facultative anaerobic, psychrotorelant bacterium isolated from marine sediment of Antarctica.</title>
        <authorList>
            <person name="Watanabe M."/>
            <person name="Kojima H."/>
            <person name="Fukui M."/>
        </authorList>
    </citation>
    <scope>NUCLEOTIDE SEQUENCE [LARGE SCALE GENOMIC DNA]</scope>
    <source>
        <strain evidence="10">SPP2</strain>
    </source>
</reference>
<evidence type="ECO:0000256" key="7">
    <source>
        <dbReference type="HAMAP-Rule" id="MF_00323"/>
    </source>
</evidence>
<dbReference type="PANTHER" id="PTHR11108:SF1">
    <property type="entry name" value="FERROCHELATASE, MITOCHONDRIAL"/>
    <property type="match status" value="1"/>
</dbReference>
<evidence type="ECO:0000256" key="8">
    <source>
        <dbReference type="RuleBase" id="RU004185"/>
    </source>
</evidence>
<feature type="binding site" evidence="7">
    <location>
        <position position="293"/>
    </location>
    <ligand>
        <name>Fe(2+)</name>
        <dbReference type="ChEBI" id="CHEBI:29033"/>
    </ligand>
</feature>
<evidence type="ECO:0000256" key="6">
    <source>
        <dbReference type="ARBA" id="ARBA00024536"/>
    </source>
</evidence>
<dbReference type="GO" id="GO:0046872">
    <property type="term" value="F:metal ion binding"/>
    <property type="evidence" value="ECO:0007669"/>
    <property type="project" value="UniProtKB-KW"/>
</dbReference>
<protein>
    <recommendedName>
        <fullName evidence="7">Ferrochelatase</fullName>
        <ecNumber evidence="7">4.98.1.1</ecNumber>
    </recommendedName>
    <alternativeName>
        <fullName evidence="7">Heme synthase</fullName>
    </alternativeName>
    <alternativeName>
        <fullName evidence="7">Protoheme ferro-lyase</fullName>
    </alternativeName>
</protein>
<reference evidence="9 10" key="1">
    <citation type="journal article" date="2018" name="Mar. Genomics">
        <title>Complete genome sequence of Marinifilaceae bacterium strain SPP2, isolated from the Antarctic marine sediment.</title>
        <authorList>
            <person name="Watanabe M."/>
            <person name="Kojima H."/>
            <person name="Fukui M."/>
        </authorList>
    </citation>
    <scope>NUCLEOTIDE SEQUENCE [LARGE SCALE GENOMIC DNA]</scope>
    <source>
        <strain evidence="9 10">SPP2</strain>
    </source>
</reference>
<comment type="function">
    <text evidence="7">Catalyzes the ferrous insertion into protoporphyrin IX.</text>
</comment>
<keyword evidence="2 7" id="KW-0408">Iron</keyword>
<evidence type="ECO:0000256" key="2">
    <source>
        <dbReference type="ARBA" id="ARBA00023004"/>
    </source>
</evidence>
<dbReference type="InterPro" id="IPR001015">
    <property type="entry name" value="Ferrochelatase"/>
</dbReference>
<dbReference type="EC" id="4.98.1.1" evidence="7"/>
<organism evidence="9 10">
    <name type="scientific">Labilibaculum antarcticum</name>
    <dbReference type="NCBI Taxonomy" id="1717717"/>
    <lineage>
        <taxon>Bacteria</taxon>
        <taxon>Pseudomonadati</taxon>
        <taxon>Bacteroidota</taxon>
        <taxon>Bacteroidia</taxon>
        <taxon>Marinilabiliales</taxon>
        <taxon>Marinifilaceae</taxon>
        <taxon>Labilibaculum</taxon>
    </lineage>
</organism>
<name>A0A1Y1CIY2_9BACT</name>
<keyword evidence="5 7" id="KW-0627">Porphyrin biosynthesis</keyword>
<dbReference type="EMBL" id="AP018042">
    <property type="protein sequence ID" value="BAX79251.1"/>
    <property type="molecule type" value="Genomic_DNA"/>
</dbReference>
<dbReference type="OrthoDB" id="9809741at2"/>
<dbReference type="CDD" id="cd03411">
    <property type="entry name" value="Ferrochelatase_N"/>
    <property type="match status" value="1"/>
</dbReference>
<dbReference type="GO" id="GO:0006783">
    <property type="term" value="P:heme biosynthetic process"/>
    <property type="evidence" value="ECO:0007669"/>
    <property type="project" value="UniProtKB-UniRule"/>
</dbReference>
<proteinExistence type="inferred from homology"/>
<dbReference type="Proteomes" id="UP000218267">
    <property type="component" value="Chromosome"/>
</dbReference>
<dbReference type="AlphaFoldDB" id="A0A1Y1CIY2"/>
<dbReference type="Gene3D" id="3.40.50.1400">
    <property type="match status" value="2"/>
</dbReference>
<dbReference type="HAMAP" id="MF_00323">
    <property type="entry name" value="Ferrochelatase"/>
    <property type="match status" value="1"/>
</dbReference>
<keyword evidence="7" id="KW-0963">Cytoplasm</keyword>
<dbReference type="PANTHER" id="PTHR11108">
    <property type="entry name" value="FERROCHELATASE"/>
    <property type="match status" value="1"/>
</dbReference>
<evidence type="ECO:0000313" key="10">
    <source>
        <dbReference type="Proteomes" id="UP000218267"/>
    </source>
</evidence>
<comment type="similarity">
    <text evidence="1 7 8">Belongs to the ferrochelatase family.</text>
</comment>
<dbReference type="InterPro" id="IPR033659">
    <property type="entry name" value="Ferrochelatase_N"/>
</dbReference>
<sequence length="337" mass="39221">MSKKTTVLLLNLGTPKSPNVSDVRKYLFEFLNDPRVIDIPWLLRKILVNLIIVPFRAKGSSKIYKQVWTKDGSPLLIYGEKVKDLLQKELDSNFTVELAMRYEQPSMKSVLDKIQKDMPQRLIILPMYPQYASSSTGSTFQKAMEIIKSWEVIPDVRFINQFFDHEGYLETIVENAQKNDLNDFDHFIFSYHGLPIRQINKVHPNRNCFKCDCHKKFIPETDYYCYRSTCFETSRLLAEKLSIPKEKYTVSFQSRLNKNWLEPFSDKIVEEKAKKGAKKILVFSPAFVADCLETTVEIGIEYREIFEKNGGEKLVLVESLNDHPKWIATLKDLVLKA</sequence>
<dbReference type="CDD" id="cd00419">
    <property type="entry name" value="Ferrochelatase_C"/>
    <property type="match status" value="1"/>
</dbReference>
<keyword evidence="7" id="KW-0479">Metal-binding</keyword>
<evidence type="ECO:0000256" key="4">
    <source>
        <dbReference type="ARBA" id="ARBA00023239"/>
    </source>
</evidence>
<keyword evidence="3 7" id="KW-0350">Heme biosynthesis</keyword>
<dbReference type="UniPathway" id="UPA00252">
    <property type="reaction ID" value="UER00325"/>
</dbReference>
<gene>
    <name evidence="7" type="primary">hemH</name>
    <name evidence="9" type="ORF">ALGA_0862</name>
</gene>
<evidence type="ECO:0000313" key="9">
    <source>
        <dbReference type="EMBL" id="BAX79251.1"/>
    </source>
</evidence>
<dbReference type="KEGG" id="mbas:ALGA_0862"/>
<comment type="catalytic activity">
    <reaction evidence="6">
        <text>Fe-coproporphyrin III + 2 H(+) = coproporphyrin III + Fe(2+)</text>
        <dbReference type="Rhea" id="RHEA:49572"/>
        <dbReference type="ChEBI" id="CHEBI:15378"/>
        <dbReference type="ChEBI" id="CHEBI:29033"/>
        <dbReference type="ChEBI" id="CHEBI:68438"/>
        <dbReference type="ChEBI" id="CHEBI:131725"/>
        <dbReference type="EC" id="4.99.1.9"/>
    </reaction>
    <physiologicalReaction direction="right-to-left" evidence="6">
        <dbReference type="Rhea" id="RHEA:49574"/>
    </physiologicalReaction>
</comment>
<feature type="binding site" evidence="7">
    <location>
        <position position="192"/>
    </location>
    <ligand>
        <name>Fe(2+)</name>
        <dbReference type="ChEBI" id="CHEBI:29033"/>
    </ligand>
</feature>
<dbReference type="SUPFAM" id="SSF53800">
    <property type="entry name" value="Chelatase"/>
    <property type="match status" value="1"/>
</dbReference>
<evidence type="ECO:0000256" key="3">
    <source>
        <dbReference type="ARBA" id="ARBA00023133"/>
    </source>
</evidence>
<keyword evidence="4 7" id="KW-0456">Lyase</keyword>
<accession>A0A1Y1CIY2</accession>
<comment type="pathway">
    <text evidence="7">Porphyrin-containing compound metabolism; protoheme biosynthesis; protoheme from protoporphyrin-IX: step 1/1.</text>
</comment>
<dbReference type="Pfam" id="PF00762">
    <property type="entry name" value="Ferrochelatase"/>
    <property type="match status" value="1"/>
</dbReference>